<protein>
    <submittedName>
        <fullName evidence="1">Phage portal protein</fullName>
    </submittedName>
</protein>
<dbReference type="GO" id="GO:0019068">
    <property type="term" value="P:virion assembly"/>
    <property type="evidence" value="ECO:0007669"/>
    <property type="project" value="InterPro"/>
</dbReference>
<dbReference type="InterPro" id="IPR006429">
    <property type="entry name" value="Phage_lambda_portal"/>
</dbReference>
<sequence length="472" mass="51834">MSRRLRGWRPPNTGPNAIVQLNGPDLLRRSRDLRRNVPHASRAINLIATHTVGTGIVPRSLCSNKKVREALTQLWSDWTAVADSDGLLDFYGLQNLAVTEMVEAGEAFCRLRARFLSDGLPVPLQLQILPTEMVPLDYSTPNGTNAVAQGIERDAVGRRVAYWTYPQHPEEWIGGAATLDNLPRPIPAEDVAHLYNVTRAGQMRGLPWLASAITTLHQVAQYQDAELLRKQMAAAVVAFVKKSVEGGADPAEMAAQWGNVQEALGELPSVEMEPGTVQYLGPNEDIEFLTPGDVGNNYEAFLASHYRAIAAGTNTLYEELTGDWKNANDRTFRAALISFKRTVRQWQWGLVAAQFNVPIWNRFVGYAVSSGALKVPKSVGDADLYRVEWNPERWEYLNPVQDVQAIGEELSLGLTSRQAAIAARGDDIEVIDAQRQQDQEREQSLGIAFQAPGTIAAASAEPDAPADGHQPG</sequence>
<organism evidence="1 2">
    <name type="scientific">Roseomonas acroporae</name>
    <dbReference type="NCBI Taxonomy" id="2937791"/>
    <lineage>
        <taxon>Bacteria</taxon>
        <taxon>Pseudomonadati</taxon>
        <taxon>Pseudomonadota</taxon>
        <taxon>Alphaproteobacteria</taxon>
        <taxon>Acetobacterales</taxon>
        <taxon>Roseomonadaceae</taxon>
        <taxon>Roseomonas</taxon>
    </lineage>
</organism>
<dbReference type="Pfam" id="PF05136">
    <property type="entry name" value="Phage_portal_2"/>
    <property type="match status" value="1"/>
</dbReference>
<accession>A0A9X2BWC7</accession>
<dbReference type="RefSeq" id="WP_248669698.1">
    <property type="nucleotide sequence ID" value="NZ_JALPRX010000136.1"/>
</dbReference>
<name>A0A9X2BWC7_9PROT</name>
<reference evidence="1" key="1">
    <citation type="submission" date="2022-04" db="EMBL/GenBank/DDBJ databases">
        <title>Roseomonas acroporae sp. nov., isolated from coral Acropora digitifera.</title>
        <authorList>
            <person name="Sun H."/>
        </authorList>
    </citation>
    <scope>NUCLEOTIDE SEQUENCE</scope>
    <source>
        <strain evidence="1">NAR14</strain>
    </source>
</reference>
<comment type="caution">
    <text evidence="1">The sequence shown here is derived from an EMBL/GenBank/DDBJ whole genome shotgun (WGS) entry which is preliminary data.</text>
</comment>
<proteinExistence type="predicted"/>
<dbReference type="Proteomes" id="UP001139516">
    <property type="component" value="Unassembled WGS sequence"/>
</dbReference>
<evidence type="ECO:0000313" key="2">
    <source>
        <dbReference type="Proteomes" id="UP001139516"/>
    </source>
</evidence>
<dbReference type="AlphaFoldDB" id="A0A9X2BWC7"/>
<gene>
    <name evidence="1" type="ORF">M0638_25095</name>
</gene>
<dbReference type="GO" id="GO:0005198">
    <property type="term" value="F:structural molecule activity"/>
    <property type="evidence" value="ECO:0007669"/>
    <property type="project" value="InterPro"/>
</dbReference>
<evidence type="ECO:0000313" key="1">
    <source>
        <dbReference type="EMBL" id="MCK8787648.1"/>
    </source>
</evidence>
<dbReference type="NCBIfam" id="TIGR01539">
    <property type="entry name" value="portal_lambda"/>
    <property type="match status" value="1"/>
</dbReference>
<dbReference type="EMBL" id="JALPRX010000136">
    <property type="protein sequence ID" value="MCK8787648.1"/>
    <property type="molecule type" value="Genomic_DNA"/>
</dbReference>
<keyword evidence="2" id="KW-1185">Reference proteome</keyword>